<dbReference type="Pfam" id="PF02566">
    <property type="entry name" value="OsmC"/>
    <property type="match status" value="1"/>
</dbReference>
<dbReference type="AlphaFoldDB" id="A0A4Z0M458"/>
<gene>
    <name evidence="1" type="ORF">E4634_09275</name>
</gene>
<dbReference type="InterPro" id="IPR036102">
    <property type="entry name" value="OsmC/Ohrsf"/>
</dbReference>
<accession>A0A4Z0M458</accession>
<dbReference type="Proteomes" id="UP000298050">
    <property type="component" value="Unassembled WGS sequence"/>
</dbReference>
<name>A0A4Z0M458_9GAMM</name>
<protein>
    <submittedName>
        <fullName evidence="1">OsmC family peroxiredoxin</fullName>
    </submittedName>
</protein>
<dbReference type="Gene3D" id="3.30.300.20">
    <property type="match status" value="1"/>
</dbReference>
<sequence>MQDLPHHYSVSAEAESEGNICLKGENLPQLISAGPAEFGGPGDQWSPEHLLVASVADCFILTFRAIARASRLEWTSLEASAEGVLDKVGRGMEFTAFTVRASLALPAGGDVDKARKMLEKSEANCLVTNSMKAPCHLEAEITTAD</sequence>
<organism evidence="1 2">
    <name type="scientific">Mangrovimicrobium sediminis</name>
    <dbReference type="NCBI Taxonomy" id="2562682"/>
    <lineage>
        <taxon>Bacteria</taxon>
        <taxon>Pseudomonadati</taxon>
        <taxon>Pseudomonadota</taxon>
        <taxon>Gammaproteobacteria</taxon>
        <taxon>Cellvibrionales</taxon>
        <taxon>Halieaceae</taxon>
        <taxon>Mangrovimicrobium</taxon>
    </lineage>
</organism>
<evidence type="ECO:0000313" key="1">
    <source>
        <dbReference type="EMBL" id="TGD74299.1"/>
    </source>
</evidence>
<dbReference type="InterPro" id="IPR015946">
    <property type="entry name" value="KH_dom-like_a/b"/>
</dbReference>
<dbReference type="RefSeq" id="WP_135443108.1">
    <property type="nucleotide sequence ID" value="NZ_SRLE01000006.1"/>
</dbReference>
<dbReference type="EMBL" id="SRLE01000006">
    <property type="protein sequence ID" value="TGD74299.1"/>
    <property type="molecule type" value="Genomic_DNA"/>
</dbReference>
<keyword evidence="2" id="KW-1185">Reference proteome</keyword>
<comment type="caution">
    <text evidence="1">The sequence shown here is derived from an EMBL/GenBank/DDBJ whole genome shotgun (WGS) entry which is preliminary data.</text>
</comment>
<dbReference type="InterPro" id="IPR052707">
    <property type="entry name" value="OsmC_Ohr_Peroxiredoxin"/>
</dbReference>
<proteinExistence type="predicted"/>
<dbReference type="OrthoDB" id="9795405at2"/>
<evidence type="ECO:0000313" key="2">
    <source>
        <dbReference type="Proteomes" id="UP000298050"/>
    </source>
</evidence>
<dbReference type="SUPFAM" id="SSF82784">
    <property type="entry name" value="OsmC-like"/>
    <property type="match status" value="1"/>
</dbReference>
<dbReference type="PANTHER" id="PTHR42830:SF2">
    <property type="entry name" value="OSMC_OHR FAMILY PROTEIN"/>
    <property type="match status" value="1"/>
</dbReference>
<dbReference type="InterPro" id="IPR003718">
    <property type="entry name" value="OsmC/Ohr_fam"/>
</dbReference>
<dbReference type="PANTHER" id="PTHR42830">
    <property type="entry name" value="OSMOTICALLY INDUCIBLE FAMILY PROTEIN"/>
    <property type="match status" value="1"/>
</dbReference>
<reference evidence="1 2" key="1">
    <citation type="submission" date="2019-04" db="EMBL/GenBank/DDBJ databases">
        <title>Taxonomy of novel Haliea sp. from mangrove soil of West Coast of India.</title>
        <authorList>
            <person name="Verma A."/>
            <person name="Kumar P."/>
            <person name="Krishnamurthi S."/>
        </authorList>
    </citation>
    <scope>NUCLEOTIDE SEQUENCE [LARGE SCALE GENOMIC DNA]</scope>
    <source>
        <strain evidence="1 2">SAOS-164</strain>
    </source>
</reference>